<keyword evidence="1" id="KW-0472">Membrane</keyword>
<feature type="transmembrane region" description="Helical" evidence="1">
    <location>
        <begin position="241"/>
        <end position="263"/>
    </location>
</feature>
<keyword evidence="1" id="KW-1133">Transmembrane helix</keyword>
<gene>
    <name evidence="2" type="ORF">MNBD_GAMMA17-878</name>
</gene>
<proteinExistence type="predicted"/>
<sequence>MTTFYLIAALTTLSGLLYLLILLIKNFVSRKNLKRALGVNFGSHMIPDNQLHAVQYCYVNHVNHQGPGIDFFMMCAAMPHNSTSFIVVRERVFDKFFKLLGISSEFQTGYRWFDKRYYIISEPNKIIQDHLLVNEKTCKIIADLLAEGFDYIKLEGGTLKTGFSTFTGWRWFRSGVIERSATLLTQLRDSLEADYPRNKRPKRAKSLSCCGNTESFVNFYIKIPDKLLRHHSRKWVRQRKLWLLSAGYVFSIGIAFMVVGVFLDPYSVIEFEQVFTKGILYLAFPVMLLHLLAAGIHLSGRARSHKELSWIAVLNGVGYTFIAIMMLQISNGVFDNSPVVSHPARLIDTDRYSSSKGPDDYYIIVESWRNSDTEKLSVSQSFYNSSTQRINETVNILTKAGLFNIEWLYDYRFDSEVPRQENKWE</sequence>
<reference evidence="2" key="1">
    <citation type="submission" date="2018-06" db="EMBL/GenBank/DDBJ databases">
        <authorList>
            <person name="Zhirakovskaya E."/>
        </authorList>
    </citation>
    <scope>NUCLEOTIDE SEQUENCE</scope>
</reference>
<feature type="transmembrane region" description="Helical" evidence="1">
    <location>
        <begin position="308"/>
        <end position="329"/>
    </location>
</feature>
<feature type="transmembrane region" description="Helical" evidence="1">
    <location>
        <begin position="278"/>
        <end position="296"/>
    </location>
</feature>
<evidence type="ECO:0000313" key="2">
    <source>
        <dbReference type="EMBL" id="VAW89710.1"/>
    </source>
</evidence>
<protein>
    <submittedName>
        <fullName evidence="2">Uncharacterized protein</fullName>
    </submittedName>
</protein>
<organism evidence="2">
    <name type="scientific">hydrothermal vent metagenome</name>
    <dbReference type="NCBI Taxonomy" id="652676"/>
    <lineage>
        <taxon>unclassified sequences</taxon>
        <taxon>metagenomes</taxon>
        <taxon>ecological metagenomes</taxon>
    </lineage>
</organism>
<dbReference type="AlphaFoldDB" id="A0A3B0ZKS6"/>
<accession>A0A3B0ZKS6</accession>
<name>A0A3B0ZKS6_9ZZZZ</name>
<evidence type="ECO:0000256" key="1">
    <source>
        <dbReference type="SAM" id="Phobius"/>
    </source>
</evidence>
<dbReference type="EMBL" id="UOFQ01000150">
    <property type="protein sequence ID" value="VAW89710.1"/>
    <property type="molecule type" value="Genomic_DNA"/>
</dbReference>
<feature type="transmembrane region" description="Helical" evidence="1">
    <location>
        <begin position="6"/>
        <end position="24"/>
    </location>
</feature>
<keyword evidence="1" id="KW-0812">Transmembrane</keyword>